<reference evidence="14" key="1">
    <citation type="submission" date="2020-05" db="UniProtKB">
        <authorList>
            <consortium name="EnsemblMetazoa"/>
        </authorList>
    </citation>
    <scope>IDENTIFICATION</scope>
    <source>
        <strain evidence="14">TTRI</strain>
    </source>
</reference>
<dbReference type="GO" id="GO:0000179">
    <property type="term" value="F:rRNA (adenine-N6,N6-)-dimethyltransferase activity"/>
    <property type="evidence" value="ECO:0007669"/>
    <property type="project" value="UniProtKB-UniRule"/>
</dbReference>
<dbReference type="PANTHER" id="PTHR11727:SF13">
    <property type="entry name" value="DIMETHYLADENOSINE TRANSFERASE 2, MITOCHONDRIAL"/>
    <property type="match status" value="1"/>
</dbReference>
<dbReference type="SUPFAM" id="SSF53335">
    <property type="entry name" value="S-adenosyl-L-methionine-dependent methyltransferases"/>
    <property type="match status" value="1"/>
</dbReference>
<evidence type="ECO:0000313" key="14">
    <source>
        <dbReference type="EnsemblMetazoa" id="GAUT042961-PA"/>
    </source>
</evidence>
<evidence type="ECO:0000256" key="12">
    <source>
        <dbReference type="RuleBase" id="RU362106"/>
    </source>
</evidence>
<dbReference type="PANTHER" id="PTHR11727">
    <property type="entry name" value="DIMETHYLADENOSINE TRANSFERASE"/>
    <property type="match status" value="1"/>
</dbReference>
<dbReference type="AlphaFoldDB" id="A0A1A9VNU8"/>
<dbReference type="Proteomes" id="UP000078200">
    <property type="component" value="Unassembled WGS sequence"/>
</dbReference>
<comment type="caution">
    <text evidence="11">Lacks conserved residue(s) required for the propagation of feature annotation.</text>
</comment>
<dbReference type="Pfam" id="PF00398">
    <property type="entry name" value="RrnaAD"/>
    <property type="match status" value="1"/>
</dbReference>
<dbReference type="PROSITE" id="PS51689">
    <property type="entry name" value="SAM_RNA_A_N6_MT"/>
    <property type="match status" value="1"/>
</dbReference>
<name>A0A1A9VNU8_GLOAU</name>
<dbReference type="InterPro" id="IPR029063">
    <property type="entry name" value="SAM-dependent_MTases_sf"/>
</dbReference>
<evidence type="ECO:0000313" key="15">
    <source>
        <dbReference type="Proteomes" id="UP000078200"/>
    </source>
</evidence>
<evidence type="ECO:0000256" key="6">
    <source>
        <dbReference type="ARBA" id="ARBA00022884"/>
    </source>
</evidence>
<feature type="binding site" evidence="11">
    <location>
        <position position="58"/>
    </location>
    <ligand>
        <name>S-adenosyl-L-methionine</name>
        <dbReference type="ChEBI" id="CHEBI:59789"/>
    </ligand>
</feature>
<dbReference type="EC" id="2.1.1.-" evidence="12"/>
<dbReference type="VEuPathDB" id="VectorBase:GAUT042961"/>
<keyword evidence="8" id="KW-0805">Transcription regulation</keyword>
<keyword evidence="2 12" id="KW-0698">rRNA processing</keyword>
<sequence length="464" mass="54425">MFTFNKIFSFASKRLQFYCEYANLSKLKTRKQRKAVYGELFPQAMLNKKHNVPTHMYLANEETANLIDKQLDPFFKQSPCDTILEINPGICLLTKKLLNREKQFKKIVLIEFTSHFVDRLQEMHYLYPDRVKFKQGDFLNIRKLVHLDKIDNGTRVAELLSDLPCKEYHDDTNMILFGVVGCYQFFKHLLNSLMFGNSFLSLGRAEMYLIMPPPTYLQLTCNRDMGYLLYRSTSILFQILFEYRFIDYLPRDSFLPLQSEYCFNKKSKLKKILSIDADKLYLTRIVPRRNLHELCPPEDLRALWYFVTQNCISRRNRIIPNLEKWIPGCGARLLVNNGKSEQPPQFYTDEQLSKLPKFSPPCKVVSTADALPPINIYTEFGDLNPNQMLALFRKFRSWPEYKESSFLASLENTLLRTVTTSDDLNENLAEEEDITTETSNEIQEEINTKKSSKTKRTKKEKPSI</sequence>
<dbReference type="GO" id="GO:0005759">
    <property type="term" value="C:mitochondrial matrix"/>
    <property type="evidence" value="ECO:0007669"/>
    <property type="project" value="TreeGrafter"/>
</dbReference>
<dbReference type="Gene3D" id="3.40.50.150">
    <property type="entry name" value="Vaccinia Virus protein VP39"/>
    <property type="match status" value="1"/>
</dbReference>
<feature type="compositionally biased region" description="Basic residues" evidence="13">
    <location>
        <begin position="450"/>
        <end position="464"/>
    </location>
</feature>
<evidence type="ECO:0000256" key="13">
    <source>
        <dbReference type="SAM" id="MobiDB-lite"/>
    </source>
</evidence>
<dbReference type="GO" id="GO:0006391">
    <property type="term" value="P:transcription initiation at mitochondrial promoter"/>
    <property type="evidence" value="ECO:0007669"/>
    <property type="project" value="TreeGrafter"/>
</dbReference>
<keyword evidence="6 11" id="KW-0694">RNA-binding</keyword>
<keyword evidence="15" id="KW-1185">Reference proteome</keyword>
<keyword evidence="9" id="KW-0496">Mitochondrion</keyword>
<evidence type="ECO:0000256" key="10">
    <source>
        <dbReference type="ARBA" id="ARBA00023163"/>
    </source>
</evidence>
<proteinExistence type="inferred from homology"/>
<comment type="similarity">
    <text evidence="11 12">Belongs to the class I-like SAM-binding methyltransferase superfamily. rRNA adenine N(6)-methyltransferase family.</text>
</comment>
<dbReference type="STRING" id="7395.A0A1A9VNU8"/>
<evidence type="ECO:0000256" key="4">
    <source>
        <dbReference type="ARBA" id="ARBA00022679"/>
    </source>
</evidence>
<evidence type="ECO:0000256" key="11">
    <source>
        <dbReference type="PROSITE-ProRule" id="PRU01026"/>
    </source>
</evidence>
<dbReference type="InterPro" id="IPR001737">
    <property type="entry name" value="KsgA/Erm"/>
</dbReference>
<keyword evidence="7" id="KW-0809">Transit peptide</keyword>
<feature type="binding site" evidence="11">
    <location>
        <position position="137"/>
    </location>
    <ligand>
        <name>S-adenosyl-L-methionine</name>
        <dbReference type="ChEBI" id="CHEBI:59789"/>
    </ligand>
</feature>
<protein>
    <recommendedName>
        <fullName evidence="12">rRNA adenine N(6)-methyltransferase</fullName>
        <ecNumber evidence="12">2.1.1.-</ecNumber>
    </recommendedName>
</protein>
<evidence type="ECO:0000256" key="8">
    <source>
        <dbReference type="ARBA" id="ARBA00023015"/>
    </source>
</evidence>
<organism evidence="14 15">
    <name type="scientific">Glossina austeni</name>
    <name type="common">Savannah tsetse fly</name>
    <dbReference type="NCBI Taxonomy" id="7395"/>
    <lineage>
        <taxon>Eukaryota</taxon>
        <taxon>Metazoa</taxon>
        <taxon>Ecdysozoa</taxon>
        <taxon>Arthropoda</taxon>
        <taxon>Hexapoda</taxon>
        <taxon>Insecta</taxon>
        <taxon>Pterygota</taxon>
        <taxon>Neoptera</taxon>
        <taxon>Endopterygota</taxon>
        <taxon>Diptera</taxon>
        <taxon>Brachycera</taxon>
        <taxon>Muscomorpha</taxon>
        <taxon>Hippoboscoidea</taxon>
        <taxon>Glossinidae</taxon>
        <taxon>Glossina</taxon>
    </lineage>
</organism>
<evidence type="ECO:0000256" key="2">
    <source>
        <dbReference type="ARBA" id="ARBA00022552"/>
    </source>
</evidence>
<feature type="compositionally biased region" description="Acidic residues" evidence="13">
    <location>
        <begin position="426"/>
        <end position="435"/>
    </location>
</feature>
<comment type="subcellular location">
    <subcellularLocation>
        <location evidence="1">Mitochondrion</location>
    </subcellularLocation>
</comment>
<dbReference type="GO" id="GO:0034246">
    <property type="term" value="F:mitochondrial transcription factor activity"/>
    <property type="evidence" value="ECO:0007669"/>
    <property type="project" value="TreeGrafter"/>
</dbReference>
<dbReference type="PIRSF" id="PIRSF027833">
    <property type="entry name" value="MtTFB2"/>
    <property type="match status" value="1"/>
</dbReference>
<keyword evidence="10" id="KW-0804">Transcription</keyword>
<evidence type="ECO:0000256" key="1">
    <source>
        <dbReference type="ARBA" id="ARBA00004173"/>
    </source>
</evidence>
<evidence type="ECO:0000256" key="3">
    <source>
        <dbReference type="ARBA" id="ARBA00022603"/>
    </source>
</evidence>
<evidence type="ECO:0000256" key="9">
    <source>
        <dbReference type="ARBA" id="ARBA00023128"/>
    </source>
</evidence>
<accession>A0A1A9VNU8</accession>
<keyword evidence="3 11" id="KW-0489">Methyltransferase</keyword>
<keyword evidence="5 11" id="KW-0949">S-adenosyl-L-methionine</keyword>
<dbReference type="GO" id="GO:0003723">
    <property type="term" value="F:RNA binding"/>
    <property type="evidence" value="ECO:0007669"/>
    <property type="project" value="UniProtKB-UniRule"/>
</dbReference>
<evidence type="ECO:0000256" key="5">
    <source>
        <dbReference type="ARBA" id="ARBA00022691"/>
    </source>
</evidence>
<feature type="region of interest" description="Disordered" evidence="13">
    <location>
        <begin position="426"/>
        <end position="464"/>
    </location>
</feature>
<keyword evidence="4 11" id="KW-0808">Transferase</keyword>
<dbReference type="EnsemblMetazoa" id="GAUT042961-RA">
    <property type="protein sequence ID" value="GAUT042961-PA"/>
    <property type="gene ID" value="GAUT042961"/>
</dbReference>
<evidence type="ECO:0000256" key="7">
    <source>
        <dbReference type="ARBA" id="ARBA00022946"/>
    </source>
</evidence>
<feature type="binding site" evidence="11">
    <location>
        <position position="111"/>
    </location>
    <ligand>
        <name>S-adenosyl-L-methionine</name>
        <dbReference type="ChEBI" id="CHEBI:59789"/>
    </ligand>
</feature>